<comment type="caution">
    <text evidence="2">The sequence shown here is derived from an EMBL/GenBank/DDBJ whole genome shotgun (WGS) entry which is preliminary data.</text>
</comment>
<evidence type="ECO:0000259" key="1">
    <source>
        <dbReference type="Pfam" id="PF13175"/>
    </source>
</evidence>
<dbReference type="EMBL" id="NQWH01000003">
    <property type="protein sequence ID" value="PHP28989.1"/>
    <property type="molecule type" value="Genomic_DNA"/>
</dbReference>
<dbReference type="Gene3D" id="3.40.50.300">
    <property type="entry name" value="P-loop containing nucleotide triphosphate hydrolases"/>
    <property type="match status" value="2"/>
</dbReference>
<protein>
    <recommendedName>
        <fullName evidence="1">Endonuclease GajA/Old nuclease/RecF-like AAA domain-containing protein</fullName>
    </recommendedName>
</protein>
<evidence type="ECO:0000313" key="2">
    <source>
        <dbReference type="EMBL" id="PHP28989.1"/>
    </source>
</evidence>
<dbReference type="Pfam" id="PF13175">
    <property type="entry name" value="AAA_15"/>
    <property type="match status" value="2"/>
</dbReference>
<dbReference type="Proteomes" id="UP000221860">
    <property type="component" value="Unassembled WGS sequence"/>
</dbReference>
<gene>
    <name evidence="2" type="ORF">CJ301_00405</name>
</gene>
<evidence type="ECO:0000313" key="3">
    <source>
        <dbReference type="Proteomes" id="UP000221860"/>
    </source>
</evidence>
<keyword evidence="3" id="KW-1185">Reference proteome</keyword>
<proteinExistence type="predicted"/>
<dbReference type="InterPro" id="IPR041685">
    <property type="entry name" value="AAA_GajA/Old/RecF-like"/>
</dbReference>
<name>A0A2G1MJQ8_9RHOB</name>
<dbReference type="PANTHER" id="PTHR43581:SF4">
    <property type="entry name" value="ATP_GTP PHOSPHATASE"/>
    <property type="match status" value="1"/>
</dbReference>
<dbReference type="OrthoDB" id="9816534at2"/>
<feature type="domain" description="Endonuclease GajA/Old nuclease/RecF-like AAA" evidence="1">
    <location>
        <begin position="243"/>
        <end position="357"/>
    </location>
</feature>
<reference evidence="2 3" key="1">
    <citation type="submission" date="2017-08" db="EMBL/GenBank/DDBJ databases">
        <title>Draft Genome Sequence of Loktanella cinnabarina Strain XM1, Isolated from Coastal Surface Water.</title>
        <authorList>
            <person name="Ma R."/>
            <person name="Wang J."/>
            <person name="Wang Q."/>
            <person name="Ma Z."/>
            <person name="Li J."/>
            <person name="Chen L."/>
        </authorList>
    </citation>
    <scope>NUCLEOTIDE SEQUENCE [LARGE SCALE GENOMIC DNA]</scope>
    <source>
        <strain evidence="2 3">XM1</strain>
    </source>
</reference>
<dbReference type="SUPFAM" id="SSF52540">
    <property type="entry name" value="P-loop containing nucleoside triphosphate hydrolases"/>
    <property type="match status" value="1"/>
</dbReference>
<dbReference type="InterPro" id="IPR051396">
    <property type="entry name" value="Bact_Antivir_Def_Nuclease"/>
</dbReference>
<dbReference type="AlphaFoldDB" id="A0A2G1MJQ8"/>
<organism evidence="2 3">
    <name type="scientific">Limimaricola cinnabarinus</name>
    <dbReference type="NCBI Taxonomy" id="1125964"/>
    <lineage>
        <taxon>Bacteria</taxon>
        <taxon>Pseudomonadati</taxon>
        <taxon>Pseudomonadota</taxon>
        <taxon>Alphaproteobacteria</taxon>
        <taxon>Rhodobacterales</taxon>
        <taxon>Paracoccaceae</taxon>
        <taxon>Limimaricola</taxon>
    </lineage>
</organism>
<accession>A0A2G1MJQ8</accession>
<sequence length="622" mass="68941">MPSHRTLILPTQNAILNTDRCVAASQLLNFYITPRNLQLTPQSVICTPTRITKRRSSALDVTNIKIENFKRISEVEIPLSKVNYIVGGNNSGKSSVLQAIHMAASCAKLSLERKEQVLPEAELRYSPTSEFTLLGHSAPYENKATGSRGRIEFTGTANDGTVASYRVEIYKGRNYGSVGVDRSGTYAGFGQEICDPKSMFSVFVPGISGIPHREEHKNYASVFLKAAGGEANLVFRNIIRILDESDKILEVEDILKDIIGNCKIYISHDAERDLFVDVQFSQGGGKSVPIDLTGTGILQLVQIVAYVCLFEPKFLLVDEPDNHLHPSRQAILAKTFDKLSELYGSTIVVTTHSRHLVAAASSTAKIVWMKDGKIESDECKDLASVLMDLGALDQLDSQGADCIICTEDKGKRALENCVESLGLSERIKVISYNGINNAASSVAIKAMADLYENNPLIIVHRDRDFMIDAEVNMWGADYINRDMLVFSPPLCDIESYHCTPAHVAAVYDLGEFECRQIVQEEIDRSANDFRAKFRKKRQEANQKFWKDGGSPNTNELWPENEGANLERAYGKKLISNLNDRLSQQPGGRRNLEALVSQELMSLLRSCLEQSGFFQVEQGEAAG</sequence>
<feature type="domain" description="Endonuclease GajA/Old nuclease/RecF-like AAA" evidence="1">
    <location>
        <begin position="62"/>
        <end position="102"/>
    </location>
</feature>
<dbReference type="PANTHER" id="PTHR43581">
    <property type="entry name" value="ATP/GTP PHOSPHATASE"/>
    <property type="match status" value="1"/>
</dbReference>
<dbReference type="InterPro" id="IPR027417">
    <property type="entry name" value="P-loop_NTPase"/>
</dbReference>
<dbReference type="CDD" id="cd00267">
    <property type="entry name" value="ABC_ATPase"/>
    <property type="match status" value="1"/>
</dbReference>